<dbReference type="RefSeq" id="WP_095583966.1">
    <property type="nucleotide sequence ID" value="NZ_JAJQQQ010000013.1"/>
</dbReference>
<keyword evidence="3" id="KW-0813">Transport</keyword>
<protein>
    <submittedName>
        <fullName evidence="7">Peptide-binding protein</fullName>
    </submittedName>
</protein>
<dbReference type="InterPro" id="IPR039424">
    <property type="entry name" value="SBP_5"/>
</dbReference>
<dbReference type="PANTHER" id="PTHR30290">
    <property type="entry name" value="PERIPLASMIC BINDING COMPONENT OF ABC TRANSPORTER"/>
    <property type="match status" value="1"/>
</dbReference>
<evidence type="ECO:0000256" key="5">
    <source>
        <dbReference type="SAM" id="SignalP"/>
    </source>
</evidence>
<proteinExistence type="inferred from homology"/>
<evidence type="ECO:0000313" key="8">
    <source>
        <dbReference type="Proteomes" id="UP000218944"/>
    </source>
</evidence>
<dbReference type="InterPro" id="IPR000914">
    <property type="entry name" value="SBP_5_dom"/>
</dbReference>
<comment type="caution">
    <text evidence="7">The sequence shown here is derived from an EMBL/GenBank/DDBJ whole genome shotgun (WGS) entry which is preliminary data.</text>
</comment>
<reference evidence="7 8" key="1">
    <citation type="submission" date="2017-08" db="EMBL/GenBank/DDBJ databases">
        <title>Genome sequence of Streptomyces albireticuli NRRL B-1670.</title>
        <authorList>
            <person name="Graham D.E."/>
            <person name="Mahan K.M."/>
            <person name="Klingeman D.M."/>
            <person name="Hettich R.L."/>
            <person name="Parry R.J."/>
            <person name="Spain J.C."/>
        </authorList>
    </citation>
    <scope>NUCLEOTIDE SEQUENCE [LARGE SCALE GENOMIC DNA]</scope>
    <source>
        <strain evidence="7 8">NRRL B-1670</strain>
    </source>
</reference>
<evidence type="ECO:0000256" key="3">
    <source>
        <dbReference type="ARBA" id="ARBA00022448"/>
    </source>
</evidence>
<dbReference type="Proteomes" id="UP000218944">
    <property type="component" value="Unassembled WGS sequence"/>
</dbReference>
<gene>
    <name evidence="7" type="ORF">CK936_29260</name>
</gene>
<feature type="domain" description="Solute-binding protein family 5" evidence="6">
    <location>
        <begin position="99"/>
        <end position="449"/>
    </location>
</feature>
<evidence type="ECO:0000256" key="2">
    <source>
        <dbReference type="ARBA" id="ARBA00005695"/>
    </source>
</evidence>
<dbReference type="PANTHER" id="PTHR30290:SF10">
    <property type="entry name" value="PERIPLASMIC OLIGOPEPTIDE-BINDING PROTEIN-RELATED"/>
    <property type="match status" value="1"/>
</dbReference>
<evidence type="ECO:0000256" key="4">
    <source>
        <dbReference type="ARBA" id="ARBA00022729"/>
    </source>
</evidence>
<dbReference type="GO" id="GO:1904680">
    <property type="term" value="F:peptide transmembrane transporter activity"/>
    <property type="evidence" value="ECO:0007669"/>
    <property type="project" value="TreeGrafter"/>
</dbReference>
<dbReference type="InterPro" id="IPR030678">
    <property type="entry name" value="Peptide/Ni-bd"/>
</dbReference>
<dbReference type="Gene3D" id="3.40.190.10">
    <property type="entry name" value="Periplasmic binding protein-like II"/>
    <property type="match status" value="1"/>
</dbReference>
<evidence type="ECO:0000259" key="6">
    <source>
        <dbReference type="Pfam" id="PF00496"/>
    </source>
</evidence>
<sequence>MNRKTLVLPTLAVLLAPVLAACGGSDEAGKGGGAIVIGTTDRFEETTDAPAPFDPAAAYDIGAWNVLHSTFQTLLRLPRSGTSPVADAASTCTFGDRKNEQYRCTLRSGLKFSNGHALTSEDVKFSIDRARAINFENGPVSLLSNIDSVETPSELEVVFHLKSPDATFPQKIATPAAAIVDSETYGKKELGKGFKVVGSGPYTLQTEEKDGRVVKAVFSKNSDYQGSVQLQNDKVEMRFYDDAKSMEKALKDGDIDIMNRTLAPDQLSRMRGATDQGVRLLEAPGQEISFLAFNTDDPSVKNKAVRQAVAQLVDRQALARDGYDRTNDPLYSLVPSGITGHQNSFSNKYGEPSADKARSILRAANITSPVPLTLTYTDDHYGEATAKAFQALQKQLNGSGLFQAKIQGVKWADFRPEAAKGKYAVYGMGWFPDFPDPDNFVAPFFGKDNFLRSPYQNTRISSQLIPDSREAAQRDTAAKYFQQAQDIVADDVPVLPLWQGKQYVAVRSNVTGAEWALNSASEMQPWELGRGK</sequence>
<feature type="signal peptide" evidence="5">
    <location>
        <begin position="1"/>
        <end position="20"/>
    </location>
</feature>
<dbReference type="PIRSF" id="PIRSF002741">
    <property type="entry name" value="MppA"/>
    <property type="match status" value="1"/>
</dbReference>
<dbReference type="GO" id="GO:0043190">
    <property type="term" value="C:ATP-binding cassette (ABC) transporter complex"/>
    <property type="evidence" value="ECO:0007669"/>
    <property type="project" value="InterPro"/>
</dbReference>
<organism evidence="7 8">
    <name type="scientific">Streptomyces albireticuli</name>
    <dbReference type="NCBI Taxonomy" id="1940"/>
    <lineage>
        <taxon>Bacteria</taxon>
        <taxon>Bacillati</taxon>
        <taxon>Actinomycetota</taxon>
        <taxon>Actinomycetes</taxon>
        <taxon>Kitasatosporales</taxon>
        <taxon>Streptomycetaceae</taxon>
        <taxon>Streptomyces</taxon>
    </lineage>
</organism>
<dbReference type="SUPFAM" id="SSF53850">
    <property type="entry name" value="Periplasmic binding protein-like II"/>
    <property type="match status" value="1"/>
</dbReference>
<dbReference type="GO" id="GO:0042597">
    <property type="term" value="C:periplasmic space"/>
    <property type="evidence" value="ECO:0007669"/>
    <property type="project" value="UniProtKB-ARBA"/>
</dbReference>
<dbReference type="Pfam" id="PF00496">
    <property type="entry name" value="SBP_bac_5"/>
    <property type="match status" value="1"/>
</dbReference>
<feature type="chain" id="PRO_5012132424" evidence="5">
    <location>
        <begin position="21"/>
        <end position="532"/>
    </location>
</feature>
<comment type="similarity">
    <text evidence="2">Belongs to the bacterial solute-binding protein 5 family.</text>
</comment>
<keyword evidence="8" id="KW-1185">Reference proteome</keyword>
<dbReference type="AlphaFoldDB" id="A0A2A2CZ62"/>
<evidence type="ECO:0000313" key="7">
    <source>
        <dbReference type="EMBL" id="PAU45473.1"/>
    </source>
</evidence>
<dbReference type="Gene3D" id="3.10.105.10">
    <property type="entry name" value="Dipeptide-binding Protein, Domain 3"/>
    <property type="match status" value="1"/>
</dbReference>
<dbReference type="GO" id="GO:0015833">
    <property type="term" value="P:peptide transport"/>
    <property type="evidence" value="ECO:0007669"/>
    <property type="project" value="TreeGrafter"/>
</dbReference>
<dbReference type="EMBL" id="NSJV01000560">
    <property type="protein sequence ID" value="PAU45473.1"/>
    <property type="molecule type" value="Genomic_DNA"/>
</dbReference>
<accession>A0A2A2CZ62</accession>
<evidence type="ECO:0000256" key="1">
    <source>
        <dbReference type="ARBA" id="ARBA00004196"/>
    </source>
</evidence>
<comment type="subcellular location">
    <subcellularLocation>
        <location evidence="1">Cell envelope</location>
    </subcellularLocation>
</comment>
<keyword evidence="4 5" id="KW-0732">Signal</keyword>
<dbReference type="Gene3D" id="3.90.76.10">
    <property type="entry name" value="Dipeptide-binding Protein, Domain 1"/>
    <property type="match status" value="1"/>
</dbReference>
<name>A0A2A2CZ62_9ACTN</name>
<dbReference type="PROSITE" id="PS51257">
    <property type="entry name" value="PROKAR_LIPOPROTEIN"/>
    <property type="match status" value="1"/>
</dbReference>
<dbReference type="FunFam" id="3.10.105.10:FF:000012">
    <property type="entry name" value="Peptide/nickel transport system substrate-binding protein"/>
    <property type="match status" value="1"/>
</dbReference>
<dbReference type="GO" id="GO:0030313">
    <property type="term" value="C:cell envelope"/>
    <property type="evidence" value="ECO:0007669"/>
    <property type="project" value="UniProtKB-SubCell"/>
</dbReference>